<dbReference type="AlphaFoldDB" id="A0A8X7C3N4"/>
<dbReference type="Proteomes" id="UP000886998">
    <property type="component" value="Unassembled WGS sequence"/>
</dbReference>
<reference evidence="1" key="1">
    <citation type="submission" date="2020-08" db="EMBL/GenBank/DDBJ databases">
        <title>Multicomponent nature underlies the extraordinary mechanical properties of spider dragline silk.</title>
        <authorList>
            <person name="Kono N."/>
            <person name="Nakamura H."/>
            <person name="Mori M."/>
            <person name="Yoshida Y."/>
            <person name="Ohtoshi R."/>
            <person name="Malay A.D."/>
            <person name="Moran D.A.P."/>
            <person name="Tomita M."/>
            <person name="Numata K."/>
            <person name="Arakawa K."/>
        </authorList>
    </citation>
    <scope>NUCLEOTIDE SEQUENCE</scope>
</reference>
<gene>
    <name evidence="1" type="ORF">TNIN_122271</name>
</gene>
<name>A0A8X7C3N4_9ARAC</name>
<comment type="caution">
    <text evidence="1">The sequence shown here is derived from an EMBL/GenBank/DDBJ whole genome shotgun (WGS) entry which is preliminary data.</text>
</comment>
<protein>
    <submittedName>
        <fullName evidence="1">Uncharacterized protein</fullName>
    </submittedName>
</protein>
<sequence length="90" mass="10157">MAHNWQRRAVRNVQFKDTAKINCIIISRNESDAITNNISSANDFEPKSDDNMVRDRKLDALRSSSTKMADSPDANVSELGCHCQMRDSIT</sequence>
<dbReference type="EMBL" id="BMAV01009828">
    <property type="protein sequence ID" value="GFY54345.1"/>
    <property type="molecule type" value="Genomic_DNA"/>
</dbReference>
<accession>A0A8X7C3N4</accession>
<keyword evidence="2" id="KW-1185">Reference proteome</keyword>
<organism evidence="1 2">
    <name type="scientific">Trichonephila inaurata madagascariensis</name>
    <dbReference type="NCBI Taxonomy" id="2747483"/>
    <lineage>
        <taxon>Eukaryota</taxon>
        <taxon>Metazoa</taxon>
        <taxon>Ecdysozoa</taxon>
        <taxon>Arthropoda</taxon>
        <taxon>Chelicerata</taxon>
        <taxon>Arachnida</taxon>
        <taxon>Araneae</taxon>
        <taxon>Araneomorphae</taxon>
        <taxon>Entelegynae</taxon>
        <taxon>Araneoidea</taxon>
        <taxon>Nephilidae</taxon>
        <taxon>Trichonephila</taxon>
        <taxon>Trichonephila inaurata</taxon>
    </lineage>
</organism>
<evidence type="ECO:0000313" key="2">
    <source>
        <dbReference type="Proteomes" id="UP000886998"/>
    </source>
</evidence>
<evidence type="ECO:0000313" key="1">
    <source>
        <dbReference type="EMBL" id="GFY54345.1"/>
    </source>
</evidence>
<proteinExistence type="predicted"/>